<dbReference type="EMBL" id="JAFIQS020000010">
    <property type="protein sequence ID" value="KAH9476464.1"/>
    <property type="molecule type" value="Genomic_DNA"/>
</dbReference>
<accession>A0ACB8GN38</accession>
<keyword evidence="2" id="KW-1185">Reference proteome</keyword>
<protein>
    <submittedName>
        <fullName evidence="1">Uncharacterized protein</fullName>
    </submittedName>
</protein>
<name>A0ACB8GN38_PSICU</name>
<reference evidence="1" key="1">
    <citation type="submission" date="2021-10" db="EMBL/GenBank/DDBJ databases">
        <title>Psilocybe cubensis genome.</title>
        <authorList>
            <person name="Mckernan K.J."/>
            <person name="Crawford S."/>
            <person name="Trippe A."/>
            <person name="Kane L.T."/>
            <person name="Mclaughlin S."/>
        </authorList>
    </citation>
    <scope>NUCLEOTIDE SEQUENCE</scope>
    <source>
        <strain evidence="1">MGC-MH-2018</strain>
    </source>
</reference>
<evidence type="ECO:0000313" key="1">
    <source>
        <dbReference type="EMBL" id="KAH9476464.1"/>
    </source>
</evidence>
<organism evidence="1 2">
    <name type="scientific">Psilocybe cubensis</name>
    <name type="common">Psychedelic mushroom</name>
    <name type="synonym">Stropharia cubensis</name>
    <dbReference type="NCBI Taxonomy" id="181762"/>
    <lineage>
        <taxon>Eukaryota</taxon>
        <taxon>Fungi</taxon>
        <taxon>Dikarya</taxon>
        <taxon>Basidiomycota</taxon>
        <taxon>Agaricomycotina</taxon>
        <taxon>Agaricomycetes</taxon>
        <taxon>Agaricomycetidae</taxon>
        <taxon>Agaricales</taxon>
        <taxon>Agaricineae</taxon>
        <taxon>Strophariaceae</taxon>
        <taxon>Psilocybe</taxon>
    </lineage>
</organism>
<sequence length="425" mass="46000">MTVQALRAFERAHGVQFAEVVQVPLEGEGVVERRVERLYKSLTENEAHMSAVRNADVVFVVAHSQGSVVAAHLVDRLFADGVLVSGVHASGHGHGEEEQGDGVVHSALGVVDPGASAIGVPPPPRKGRTAQRVCLLAMCGIHLGPLRYLSSSTLVGPYLQYFESMAARELFEFQELTMMMNCDEYIEHGECGVEGTKVVYIASLNDQVVPIYSGLFTAANHPLILRALYIDGDAYHSSDFLCALLILLLRIRNAGLPDSGLLAHLSEATAGSLSGIGHSTAYEEEACYRLAVDYLFLADDGRSVQEVLTRASSPSDPEHDPDLPPYTYTHPPLTVDPFNAAQEQNDYEIPWALRDVIADERIAWLFREEFERLKRAFGEWAPRTGVLREVKRKLQPITRLGSGSGGVGVGVGGGVGMGRGGGSKL</sequence>
<gene>
    <name evidence="1" type="ORF">JR316_0010376</name>
</gene>
<dbReference type="Proteomes" id="UP000664032">
    <property type="component" value="Unassembled WGS sequence"/>
</dbReference>
<proteinExistence type="predicted"/>
<evidence type="ECO:0000313" key="2">
    <source>
        <dbReference type="Proteomes" id="UP000664032"/>
    </source>
</evidence>
<comment type="caution">
    <text evidence="1">The sequence shown here is derived from an EMBL/GenBank/DDBJ whole genome shotgun (WGS) entry which is preliminary data.</text>
</comment>